<accession>B9SE58</accession>
<dbReference type="InParanoid" id="B9SE58"/>
<reference evidence="2" key="1">
    <citation type="journal article" date="2010" name="Nat. Biotechnol.">
        <title>Draft genome sequence of the oilseed species Ricinus communis.</title>
        <authorList>
            <person name="Chan A.P."/>
            <person name="Crabtree J."/>
            <person name="Zhao Q."/>
            <person name="Lorenzi H."/>
            <person name="Orvis J."/>
            <person name="Puiu D."/>
            <person name="Melake-Berhan A."/>
            <person name="Jones K.M."/>
            <person name="Redman J."/>
            <person name="Chen G."/>
            <person name="Cahoon E.B."/>
            <person name="Gedil M."/>
            <person name="Stanke M."/>
            <person name="Haas B.J."/>
            <person name="Wortman J.R."/>
            <person name="Fraser-Liggett C.M."/>
            <person name="Ravel J."/>
            <person name="Rabinowicz P.D."/>
        </authorList>
    </citation>
    <scope>NUCLEOTIDE SEQUENCE [LARGE SCALE GENOMIC DNA]</scope>
    <source>
        <strain evidence="2">cv. Hale</strain>
    </source>
</reference>
<dbReference type="EMBL" id="EQ973934">
    <property type="protein sequence ID" value="EEF38112.1"/>
    <property type="molecule type" value="Genomic_DNA"/>
</dbReference>
<evidence type="ECO:0000313" key="2">
    <source>
        <dbReference type="Proteomes" id="UP000008311"/>
    </source>
</evidence>
<sequence>MSVPNMSMQDLATSLILEGFQPSTNVTNKAGQSKNVNQVETINDEENLYAPKKRKRTSKALADFKEISLLDRIIKVECVNQ</sequence>
<keyword evidence="2" id="KW-1185">Reference proteome</keyword>
<protein>
    <submittedName>
        <fullName evidence="1">Uncharacterized protein</fullName>
    </submittedName>
</protein>
<organism evidence="1 2">
    <name type="scientific">Ricinus communis</name>
    <name type="common">Castor bean</name>
    <dbReference type="NCBI Taxonomy" id="3988"/>
    <lineage>
        <taxon>Eukaryota</taxon>
        <taxon>Viridiplantae</taxon>
        <taxon>Streptophyta</taxon>
        <taxon>Embryophyta</taxon>
        <taxon>Tracheophyta</taxon>
        <taxon>Spermatophyta</taxon>
        <taxon>Magnoliopsida</taxon>
        <taxon>eudicotyledons</taxon>
        <taxon>Gunneridae</taxon>
        <taxon>Pentapetalae</taxon>
        <taxon>rosids</taxon>
        <taxon>fabids</taxon>
        <taxon>Malpighiales</taxon>
        <taxon>Euphorbiaceae</taxon>
        <taxon>Acalyphoideae</taxon>
        <taxon>Acalypheae</taxon>
        <taxon>Ricinus</taxon>
    </lineage>
</organism>
<evidence type="ECO:0000313" key="1">
    <source>
        <dbReference type="EMBL" id="EEF38112.1"/>
    </source>
</evidence>
<name>B9SE58_RICCO</name>
<gene>
    <name evidence="1" type="ORF">RCOM_1521590</name>
</gene>
<proteinExistence type="predicted"/>
<dbReference type="AlphaFoldDB" id="B9SE58"/>
<dbReference type="Proteomes" id="UP000008311">
    <property type="component" value="Unassembled WGS sequence"/>
</dbReference>